<organism evidence="2 3">
    <name type="scientific">Dunaliella salina</name>
    <name type="common">Green alga</name>
    <name type="synonym">Protococcus salinus</name>
    <dbReference type="NCBI Taxonomy" id="3046"/>
    <lineage>
        <taxon>Eukaryota</taxon>
        <taxon>Viridiplantae</taxon>
        <taxon>Chlorophyta</taxon>
        <taxon>core chlorophytes</taxon>
        <taxon>Chlorophyceae</taxon>
        <taxon>CS clade</taxon>
        <taxon>Chlamydomonadales</taxon>
        <taxon>Dunaliellaceae</taxon>
        <taxon>Dunaliella</taxon>
    </lineage>
</organism>
<sequence>MASCAPPVPLNGLDVAHQLTCSTGVFFAMAMIFLGGMLTLDNSASRTALWVLSGWLCNTSDPKCFSSSQCASAHLLH</sequence>
<accession>A0ABQ7G2B5</accession>
<feature type="transmembrane region" description="Helical" evidence="1">
    <location>
        <begin position="15"/>
        <end position="40"/>
    </location>
</feature>
<protein>
    <submittedName>
        <fullName evidence="2">Uncharacterized protein</fullName>
    </submittedName>
</protein>
<keyword evidence="1" id="KW-1133">Transmembrane helix</keyword>
<comment type="caution">
    <text evidence="2">The sequence shown here is derived from an EMBL/GenBank/DDBJ whole genome shotgun (WGS) entry which is preliminary data.</text>
</comment>
<keyword evidence="1" id="KW-0472">Membrane</keyword>
<proteinExistence type="predicted"/>
<name>A0ABQ7G2B5_DUNSA</name>
<gene>
    <name evidence="2" type="ORF">DUNSADRAFT_17122</name>
</gene>
<evidence type="ECO:0000313" key="3">
    <source>
        <dbReference type="Proteomes" id="UP000815325"/>
    </source>
</evidence>
<evidence type="ECO:0000256" key="1">
    <source>
        <dbReference type="SAM" id="Phobius"/>
    </source>
</evidence>
<keyword evidence="3" id="KW-1185">Reference proteome</keyword>
<reference evidence="2" key="1">
    <citation type="submission" date="2017-08" db="EMBL/GenBank/DDBJ databases">
        <authorList>
            <person name="Polle J.E."/>
            <person name="Barry K."/>
            <person name="Cushman J."/>
            <person name="Schmutz J."/>
            <person name="Tran D."/>
            <person name="Hathwaick L.T."/>
            <person name="Yim W.C."/>
            <person name="Jenkins J."/>
            <person name="Mckie-Krisberg Z.M."/>
            <person name="Prochnik S."/>
            <person name="Lindquist E."/>
            <person name="Dockter R.B."/>
            <person name="Adam C."/>
            <person name="Molina H."/>
            <person name="Bunkerborg J."/>
            <person name="Jin E."/>
            <person name="Buchheim M."/>
            <person name="Magnuson J."/>
        </authorList>
    </citation>
    <scope>NUCLEOTIDE SEQUENCE</scope>
    <source>
        <strain evidence="2">CCAP 19/18</strain>
    </source>
</reference>
<evidence type="ECO:0000313" key="2">
    <source>
        <dbReference type="EMBL" id="KAF5828744.1"/>
    </source>
</evidence>
<dbReference type="Proteomes" id="UP000815325">
    <property type="component" value="Unassembled WGS sequence"/>
</dbReference>
<dbReference type="EMBL" id="MU070252">
    <property type="protein sequence ID" value="KAF5828744.1"/>
    <property type="molecule type" value="Genomic_DNA"/>
</dbReference>
<keyword evidence="1" id="KW-0812">Transmembrane</keyword>